<keyword evidence="5 6" id="KW-0472">Membrane</keyword>
<evidence type="ECO:0000313" key="10">
    <source>
        <dbReference type="Proteomes" id="UP000290809"/>
    </source>
</evidence>
<evidence type="ECO:0000256" key="3">
    <source>
        <dbReference type="ARBA" id="ARBA00022692"/>
    </source>
</evidence>
<dbReference type="InterPro" id="IPR011701">
    <property type="entry name" value="MFS"/>
</dbReference>
<feature type="chain" id="PRO_5019439907" description="Major facilitator superfamily (MFS) profile domain-containing protein" evidence="7">
    <location>
        <begin position="18"/>
        <end position="774"/>
    </location>
</feature>
<dbReference type="STRING" id="6184.A0A430QGN9"/>
<dbReference type="PROSITE" id="PS50850">
    <property type="entry name" value="MFS"/>
    <property type="match status" value="1"/>
</dbReference>
<dbReference type="PANTHER" id="PTHR23504">
    <property type="entry name" value="MAJOR FACILITATOR SUPERFAMILY DOMAIN-CONTAINING PROTEIN 10"/>
    <property type="match status" value="1"/>
</dbReference>
<dbReference type="Pfam" id="PF07690">
    <property type="entry name" value="MFS_1"/>
    <property type="match status" value="1"/>
</dbReference>
<feature type="transmembrane region" description="Helical" evidence="6">
    <location>
        <begin position="372"/>
        <end position="389"/>
    </location>
</feature>
<feature type="transmembrane region" description="Helical" evidence="6">
    <location>
        <begin position="201"/>
        <end position="220"/>
    </location>
</feature>
<feature type="transmembrane region" description="Helical" evidence="6">
    <location>
        <begin position="29"/>
        <end position="54"/>
    </location>
</feature>
<feature type="transmembrane region" description="Helical" evidence="6">
    <location>
        <begin position="164"/>
        <end position="189"/>
    </location>
</feature>
<dbReference type="GO" id="GO:0022857">
    <property type="term" value="F:transmembrane transporter activity"/>
    <property type="evidence" value="ECO:0007669"/>
    <property type="project" value="InterPro"/>
</dbReference>
<organism evidence="9 10">
    <name type="scientific">Schistosoma bovis</name>
    <name type="common">Blood fluke</name>
    <dbReference type="NCBI Taxonomy" id="6184"/>
    <lineage>
        <taxon>Eukaryota</taxon>
        <taxon>Metazoa</taxon>
        <taxon>Spiralia</taxon>
        <taxon>Lophotrochozoa</taxon>
        <taxon>Platyhelminthes</taxon>
        <taxon>Trematoda</taxon>
        <taxon>Digenea</taxon>
        <taxon>Strigeidida</taxon>
        <taxon>Schistosomatoidea</taxon>
        <taxon>Schistosomatidae</taxon>
        <taxon>Schistosoma</taxon>
    </lineage>
</organism>
<dbReference type="AlphaFoldDB" id="A0A430QGN9"/>
<comment type="caution">
    <text evidence="9">The sequence shown here is derived from an EMBL/GenBank/DDBJ whole genome shotgun (WGS) entry which is preliminary data.</text>
</comment>
<accession>A0A430QGN9</accession>
<name>A0A430QGN9_SCHBO</name>
<evidence type="ECO:0000256" key="2">
    <source>
        <dbReference type="ARBA" id="ARBA00022448"/>
    </source>
</evidence>
<feature type="transmembrane region" description="Helical" evidence="6">
    <location>
        <begin position="330"/>
        <end position="351"/>
    </location>
</feature>
<keyword evidence="2" id="KW-0813">Transport</keyword>
<dbReference type="GO" id="GO:0016020">
    <property type="term" value="C:membrane"/>
    <property type="evidence" value="ECO:0007669"/>
    <property type="project" value="UniProtKB-SubCell"/>
</dbReference>
<keyword evidence="3 6" id="KW-0812">Transmembrane</keyword>
<keyword evidence="4 6" id="KW-1133">Transmembrane helix</keyword>
<keyword evidence="10" id="KW-1185">Reference proteome</keyword>
<dbReference type="EMBL" id="QMKO01001750">
    <property type="protein sequence ID" value="RTG86853.1"/>
    <property type="molecule type" value="Genomic_DNA"/>
</dbReference>
<gene>
    <name evidence="9" type="ORF">DC041_0005514</name>
</gene>
<dbReference type="InterPro" id="IPR001958">
    <property type="entry name" value="Tet-R_TetA/multi-R_MdtG-like"/>
</dbReference>
<dbReference type="PRINTS" id="PR01035">
    <property type="entry name" value="TCRTETA"/>
</dbReference>
<sequence length="774" mass="84843">MISISGIFAVTFSFALAYVADITSEEDRSWGYGLVSATFAASLVSSPAIGAYLGRVYSEELVVALATAIAFLDICFILACVPESLSEKVRIGHLCSVTTLGGPVGKFSWGKADPFATLRQMTNDHLVLMICITTFLSYLPEAGQYSCFFVYLRLTLRQMTNDHLVLMICITTFLSYLPEAGQYSCFFVYLRLVMGFTEENVALFIAVVGIMSCIAQTLILSLLNRIMRPKRVIIFGLIFEAIQLTLYGFVTNSGLLWSAGLIAATGSITYPALSTFISTHAAADQQGVAQTLILSLLNRIMRPKRVIIFGLIFEAIQLTLYGFVTNSGLLWSAGLIAATGSITYPALSTFISTHAAADQQGVAQGLITGIRGLCNGLGPALFGLFFYIFRVDLNEHTSGVHIINKDKSNSLVSDTVQLLQERLIPGPPFAFGAILVLLAILVAIFIPEKQTSPELSHSKIITDTYESTHGANIYGGETRLRRSSPSGQSHKTTADFDQFTCGMGAPNTGDSDKSKLIMSTVEMSKYNLKSGISHSNSIDNSGIWNRLMTGLTDFRNPVYIKQRPNRVYRQSKTRFSTAGIVEPFRRLFIRKTYDGNIGSCGVSGSGGGGFLDHEGRLHYSRLPFTVISSSDNSSPKYLDDISKNDLLFSNPLLLNPGESEEAADLSNYRAHHFRRMFITPNTATTTPFINNNNQSTITTSSSEFHPSQNYNPTSSLLITSNETGQLNPLGENEEDTFIKHCNSSISPIISPTGRKIMKQKFFTTNFYKESIHDT</sequence>
<dbReference type="Proteomes" id="UP000290809">
    <property type="component" value="Unassembled WGS sequence"/>
</dbReference>
<evidence type="ECO:0000256" key="4">
    <source>
        <dbReference type="ARBA" id="ARBA00022989"/>
    </source>
</evidence>
<feature type="domain" description="Major facilitator superfamily (MFS) profile" evidence="8">
    <location>
        <begin position="1"/>
        <end position="450"/>
    </location>
</feature>
<proteinExistence type="predicted"/>
<evidence type="ECO:0000256" key="1">
    <source>
        <dbReference type="ARBA" id="ARBA00004141"/>
    </source>
</evidence>
<evidence type="ECO:0000256" key="7">
    <source>
        <dbReference type="SAM" id="SignalP"/>
    </source>
</evidence>
<dbReference type="InterPro" id="IPR036259">
    <property type="entry name" value="MFS_trans_sf"/>
</dbReference>
<reference evidence="9 10" key="1">
    <citation type="journal article" date="2019" name="PLoS Pathog.">
        <title>Genome sequence of the bovine parasite Schistosoma bovis Tanzania.</title>
        <authorList>
            <person name="Oey H."/>
            <person name="Zakrzewski M."/>
            <person name="Gobert G."/>
            <person name="Gravermann K."/>
            <person name="Stoye J."/>
            <person name="Jones M."/>
            <person name="Mcmanus D."/>
            <person name="Krause L."/>
        </authorList>
    </citation>
    <scope>NUCLEOTIDE SEQUENCE [LARGE SCALE GENOMIC DNA]</scope>
    <source>
        <strain evidence="9 10">TAN1997</strain>
    </source>
</reference>
<feature type="transmembrane region" description="Helical" evidence="6">
    <location>
        <begin position="429"/>
        <end position="446"/>
    </location>
</feature>
<feature type="transmembrane region" description="Helical" evidence="6">
    <location>
        <begin position="306"/>
        <end position="324"/>
    </location>
</feature>
<protein>
    <recommendedName>
        <fullName evidence="8">Major facilitator superfamily (MFS) profile domain-containing protein</fullName>
    </recommendedName>
</protein>
<evidence type="ECO:0000256" key="6">
    <source>
        <dbReference type="SAM" id="Phobius"/>
    </source>
</evidence>
<feature type="transmembrane region" description="Helical" evidence="6">
    <location>
        <begin position="61"/>
        <end position="79"/>
    </location>
</feature>
<feature type="transmembrane region" description="Helical" evidence="6">
    <location>
        <begin position="126"/>
        <end position="152"/>
    </location>
</feature>
<dbReference type="PANTHER" id="PTHR23504:SF1">
    <property type="entry name" value="GH21943P-RELATED"/>
    <property type="match status" value="1"/>
</dbReference>
<comment type="subcellular location">
    <subcellularLocation>
        <location evidence="1">Membrane</location>
        <topology evidence="1">Multi-pass membrane protein</topology>
    </subcellularLocation>
</comment>
<keyword evidence="7" id="KW-0732">Signal</keyword>
<evidence type="ECO:0000256" key="5">
    <source>
        <dbReference type="ARBA" id="ARBA00023136"/>
    </source>
</evidence>
<dbReference type="InterPro" id="IPR020846">
    <property type="entry name" value="MFS_dom"/>
</dbReference>
<feature type="signal peptide" evidence="7">
    <location>
        <begin position="1"/>
        <end position="17"/>
    </location>
</feature>
<dbReference type="SUPFAM" id="SSF103473">
    <property type="entry name" value="MFS general substrate transporter"/>
    <property type="match status" value="2"/>
</dbReference>
<evidence type="ECO:0000259" key="8">
    <source>
        <dbReference type="PROSITE" id="PS50850"/>
    </source>
</evidence>
<feature type="transmembrane region" description="Helical" evidence="6">
    <location>
        <begin position="255"/>
        <end position="273"/>
    </location>
</feature>
<evidence type="ECO:0000313" key="9">
    <source>
        <dbReference type="EMBL" id="RTG86853.1"/>
    </source>
</evidence>
<feature type="transmembrane region" description="Helical" evidence="6">
    <location>
        <begin position="232"/>
        <end position="249"/>
    </location>
</feature>
<dbReference type="Gene3D" id="1.20.1250.20">
    <property type="entry name" value="MFS general substrate transporter like domains"/>
    <property type="match status" value="2"/>
</dbReference>